<keyword evidence="2" id="KW-1185">Reference proteome</keyword>
<accession>O70785</accession>
<protein>
    <submittedName>
        <fullName evidence="1">Pns7-2</fullName>
    </submittedName>
</protein>
<dbReference type="EMBL" id="AB011024">
    <property type="protein sequence ID" value="BAA25149.1"/>
    <property type="molecule type" value="Genomic_RNA"/>
</dbReference>
<evidence type="ECO:0000313" key="2">
    <source>
        <dbReference type="Proteomes" id="UP000242318"/>
    </source>
</evidence>
<reference evidence="1 2" key="1">
    <citation type="journal article" date="1998" name="J. Gen. Virol.">
        <title>Taxonomical characteristics of fijiviruses based on nucleotide sequences of the oat sterile dwarf virus genome.</title>
        <authorList>
            <person name="Isogai M."/>
            <person name="Uyeda I."/>
            <person name="Lindsten K."/>
        </authorList>
    </citation>
    <scope>NUCLEOTIDE SEQUENCE [LARGE SCALE GENOMIC DNA]</scope>
</reference>
<dbReference type="RefSeq" id="YP_009507773.1">
    <property type="nucleotide sequence ID" value="NC_038655.1"/>
</dbReference>
<evidence type="ECO:0000313" key="1">
    <source>
        <dbReference type="EMBL" id="BAA25149.1"/>
    </source>
</evidence>
<dbReference type="GeneID" id="37618850"/>
<proteinExistence type="predicted"/>
<dbReference type="Proteomes" id="UP000242318">
    <property type="component" value="Genome"/>
</dbReference>
<organism evidence="1 2">
    <name type="scientific">Oat sterile dwarf virus</name>
    <dbReference type="NCBI Taxonomy" id="73147"/>
    <lineage>
        <taxon>Viruses</taxon>
        <taxon>Riboviria</taxon>
        <taxon>Orthornavirae</taxon>
        <taxon>Duplornaviricota</taxon>
        <taxon>Resentoviricetes</taxon>
        <taxon>Reovirales</taxon>
        <taxon>Spinareoviridae</taxon>
        <taxon>Fijivirus</taxon>
        <taxon>Fijivirus avenae</taxon>
    </lineage>
</organism>
<name>O70785_9REOV</name>
<sequence length="225" mass="26984">MCDTMSFLQVSAIQRLLDQFPVSDHPVLKFFIYKFFGVAGDPQEDFDLHRGYHYRVITLSDSYLPAAADRIRNMGVKFWNALLPFEKLHLYTSDFDFADVDVNLFKRIVNRSLLRSTFPILTKYRCYHPYNFKTEQEWFISVFSKDVDFLIDHKMIRFIPSPPVDDFILTRELMHNALPELTFSQRDQLIHIFGYGKWLNAFRRVYLKRWLKLTYTQINVNWELN</sequence>
<dbReference type="KEGG" id="vg:37618850"/>